<dbReference type="PANTHER" id="PTHR15495:SF7">
    <property type="entry name" value="GPI INOSITOL-DEACYLASE"/>
    <property type="match status" value="1"/>
</dbReference>
<evidence type="ECO:0000313" key="15">
    <source>
        <dbReference type="EMBL" id="KAA1090828.1"/>
    </source>
</evidence>
<keyword evidence="9 10" id="KW-0472">Membrane</keyword>
<keyword evidence="6 10" id="KW-0256">Endoplasmic reticulum</keyword>
<dbReference type="EC" id="3.1.-.-" evidence="10"/>
<dbReference type="EMBL" id="VDEP01000510">
    <property type="protein sequence ID" value="KAA1065411.1"/>
    <property type="molecule type" value="Genomic_DNA"/>
</dbReference>
<feature type="domain" description="GPI inositol-deacylase transmembrane" evidence="13">
    <location>
        <begin position="709"/>
        <end position="989"/>
    </location>
</feature>
<dbReference type="Pfam" id="PF07819">
    <property type="entry name" value="PGAP1"/>
    <property type="match status" value="1"/>
</dbReference>
<evidence type="ECO:0000256" key="10">
    <source>
        <dbReference type="RuleBase" id="RU365011"/>
    </source>
</evidence>
<evidence type="ECO:0000256" key="1">
    <source>
        <dbReference type="ARBA" id="ARBA00004477"/>
    </source>
</evidence>
<organism evidence="14 17">
    <name type="scientific">Puccinia graminis f. sp. tritici</name>
    <dbReference type="NCBI Taxonomy" id="56615"/>
    <lineage>
        <taxon>Eukaryota</taxon>
        <taxon>Fungi</taxon>
        <taxon>Dikarya</taxon>
        <taxon>Basidiomycota</taxon>
        <taxon>Pucciniomycotina</taxon>
        <taxon>Pucciniomycetes</taxon>
        <taxon>Pucciniales</taxon>
        <taxon>Pucciniaceae</taxon>
        <taxon>Puccinia</taxon>
    </lineage>
</organism>
<evidence type="ECO:0000256" key="11">
    <source>
        <dbReference type="SAM" id="MobiDB-lite"/>
    </source>
</evidence>
<keyword evidence="5 10" id="KW-0378">Hydrolase</keyword>
<comment type="caution">
    <text evidence="14">The sequence shown here is derived from an EMBL/GenBank/DDBJ whole genome shotgun (WGS) entry which is preliminary data.</text>
</comment>
<dbReference type="GO" id="GO:0006505">
    <property type="term" value="P:GPI anchor metabolic process"/>
    <property type="evidence" value="ECO:0007669"/>
    <property type="project" value="TreeGrafter"/>
</dbReference>
<evidence type="ECO:0000256" key="5">
    <source>
        <dbReference type="ARBA" id="ARBA00022801"/>
    </source>
</evidence>
<dbReference type="GO" id="GO:0015031">
    <property type="term" value="P:protein transport"/>
    <property type="evidence" value="ECO:0007669"/>
    <property type="project" value="UniProtKB-KW"/>
</dbReference>
<evidence type="ECO:0000256" key="3">
    <source>
        <dbReference type="ARBA" id="ARBA00022448"/>
    </source>
</evidence>
<feature type="domain" description="GPI inositol-deacylase PGAP1-like alpha/beta" evidence="12">
    <location>
        <begin position="106"/>
        <end position="345"/>
    </location>
</feature>
<feature type="transmembrane region" description="Helical" evidence="10">
    <location>
        <begin position="1048"/>
        <end position="1066"/>
    </location>
</feature>
<dbReference type="SUPFAM" id="SSF53474">
    <property type="entry name" value="alpha/beta-Hydrolases"/>
    <property type="match status" value="1"/>
</dbReference>
<dbReference type="InterPro" id="IPR012908">
    <property type="entry name" value="PGAP1-ab_dom-like"/>
</dbReference>
<feature type="region of interest" description="Disordered" evidence="11">
    <location>
        <begin position="478"/>
        <end position="499"/>
    </location>
</feature>
<keyword evidence="4 10" id="KW-0812">Transmembrane</keyword>
<evidence type="ECO:0000256" key="2">
    <source>
        <dbReference type="ARBA" id="ARBA00006931"/>
    </source>
</evidence>
<dbReference type="OrthoDB" id="348976at2759"/>
<comment type="similarity">
    <text evidence="2 10">Belongs to the GPI inositol-deacylase family.</text>
</comment>
<dbReference type="InterPro" id="IPR056824">
    <property type="entry name" value="PGAP1_TMD"/>
</dbReference>
<dbReference type="Proteomes" id="UP000324748">
    <property type="component" value="Unassembled WGS sequence"/>
</dbReference>
<keyword evidence="16" id="KW-1185">Reference proteome</keyword>
<evidence type="ECO:0000259" key="12">
    <source>
        <dbReference type="Pfam" id="PF07819"/>
    </source>
</evidence>
<comment type="subcellular location">
    <subcellularLocation>
        <location evidence="1">Endoplasmic reticulum membrane</location>
        <topology evidence="1">Multi-pass membrane protein</topology>
    </subcellularLocation>
</comment>
<dbReference type="GO" id="GO:0005789">
    <property type="term" value="C:endoplasmic reticulum membrane"/>
    <property type="evidence" value="ECO:0007669"/>
    <property type="project" value="UniProtKB-SubCell"/>
</dbReference>
<dbReference type="Gene3D" id="3.40.50.1820">
    <property type="entry name" value="alpha/beta hydrolase"/>
    <property type="match status" value="1"/>
</dbReference>
<protein>
    <recommendedName>
        <fullName evidence="10">GPI inositol-deacylase</fullName>
        <ecNumber evidence="10">3.1.-.-</ecNumber>
    </recommendedName>
</protein>
<dbReference type="GO" id="GO:0006888">
    <property type="term" value="P:endoplasmic reticulum to Golgi vesicle-mediated transport"/>
    <property type="evidence" value="ECO:0007669"/>
    <property type="project" value="TreeGrafter"/>
</dbReference>
<evidence type="ECO:0000313" key="14">
    <source>
        <dbReference type="EMBL" id="KAA1065411.1"/>
    </source>
</evidence>
<feature type="transmembrane region" description="Helical" evidence="10">
    <location>
        <begin position="872"/>
        <end position="891"/>
    </location>
</feature>
<keyword evidence="7 10" id="KW-0653">Protein transport</keyword>
<evidence type="ECO:0000256" key="9">
    <source>
        <dbReference type="ARBA" id="ARBA00023136"/>
    </source>
</evidence>
<feature type="transmembrane region" description="Helical" evidence="10">
    <location>
        <begin position="937"/>
        <end position="962"/>
    </location>
</feature>
<reference evidence="16 17" key="1">
    <citation type="submission" date="2019-05" db="EMBL/GenBank/DDBJ databases">
        <title>Emergence of the Ug99 lineage of the wheat stem rust pathogen through somatic hybridization.</title>
        <authorList>
            <person name="Li F."/>
            <person name="Upadhyaya N.M."/>
            <person name="Sperschneider J."/>
            <person name="Matny O."/>
            <person name="Nguyen-Phuc H."/>
            <person name="Mago R."/>
            <person name="Raley C."/>
            <person name="Miller M.E."/>
            <person name="Silverstein K.A.T."/>
            <person name="Henningsen E."/>
            <person name="Hirsch C.D."/>
            <person name="Visser B."/>
            <person name="Pretorius Z.A."/>
            <person name="Steffenson B.J."/>
            <person name="Schwessinger B."/>
            <person name="Dodds P.N."/>
            <person name="Figueroa M."/>
        </authorList>
    </citation>
    <scope>NUCLEOTIDE SEQUENCE [LARGE SCALE GENOMIC DNA]</scope>
    <source>
        <strain evidence="15">21-0</strain>
        <strain evidence="14 17">Ug99</strain>
    </source>
</reference>
<dbReference type="Proteomes" id="UP000325313">
    <property type="component" value="Unassembled WGS sequence"/>
</dbReference>
<comment type="function">
    <text evidence="10">Involved in inositol deacylation of GPI-anchored proteins which plays important roles in the quality control and ER-associated degradation of GPI-anchored proteins.</text>
</comment>
<sequence length="1091" mass="121307">MFSSKFLQLSSLLSTISVISVLISIWSFRSFSDQLHALDLHGFSGPRVSQDGQTSGGARGKSAGSCRMSWMSPSYLPIRPVESRFSSKYSLYLYREHPWDLEQQPSRSPVLFIPGNAGSFRQVRSIAAVTSTTYFNAPQSSYLSRHHPGLDFFTLDFNDDFSAFHGQTLVEQAEFANDAIRSILSIYQESRSIRNTHLPVPSSVLIISHSMGSIVARTMLTMPNYINQTVNTILSLSSPHSIPPITFESGVERVYDQINSLWRQSYSTQPNQGSLEELVLVSIAGGTSDTTVSSDSSSLLSLAPSSTSLTVFTTGIPGVWSPIDHLAILWCNQLAIVLAKTLLEITEPRNQNQVRSVQDRLAILKSHLILGHGVEPFSGDSDSALSKFHLDSLPTNQKAYHLHPPYQSLRLTTADFEPDQPPLVTHIIPLPARPARDSQFTLLSTLVANHNLNVVACKGSFETHLLGSCQSVSARDSQLLPRSQFNPSPVAAPGPDDRADPPQVTTFLQIDHSLLSSSDFLAIQVYTSKSTATGSASDHHSNSDEFLISEFRNLSSSSVVFTSRSFLSFGLFAAATQLLPNQSSLVNEVQLPDMVSSLVAYKLDFTSGSECERGSVFAPLMRQETPLLGESKFHPNLRTAILYTHLSNAYTPTRKMDSEEAQKKAGVRLTFWTDPMVCGGSSDGRTMKIEIKMDLYESVRRVILRYRTAFVSLPAGWLALILAFQLKTLGEGGSFISFGAALSQLVKDELAKILLVIGGAQLIQSFALQMVYSSGGLQTGSSSFALIDPPRLVGDLLLGVSQASFILLDWLLVLVSLGWLVAVYVLLEILLRVSGLLWIKLVGSVDLSPSRSRKHDRPSSPNSLSADRSTLIDYRSLPFLATLAVFTVFYAPYHFAFIVLTILQLITTFQCLLSISQSQSSLFGEKVRNETERKGRYQYNLMILLIMIWLLPISLTTFLVWLRNLQEGWYAPFSDGRNVFNVLGFMGLCYLNRLDLLNHYHPHPYHQSSSSSNSSTSRRRGRIGLFVGFPDDHRQIPSVYRLVRISEWMLKMMGVFCMLYGIRWTYKLFEFFNFGFLFLCSVHLFLLYSGR</sequence>
<evidence type="ECO:0000259" key="13">
    <source>
        <dbReference type="Pfam" id="PF25140"/>
    </source>
</evidence>
<dbReference type="InterPro" id="IPR029058">
    <property type="entry name" value="AB_hydrolase_fold"/>
</dbReference>
<evidence type="ECO:0000256" key="8">
    <source>
        <dbReference type="ARBA" id="ARBA00022989"/>
    </source>
</evidence>
<proteinExistence type="inferred from homology"/>
<dbReference type="AlphaFoldDB" id="A0A5B0LM13"/>
<evidence type="ECO:0000256" key="4">
    <source>
        <dbReference type="ARBA" id="ARBA00022692"/>
    </source>
</evidence>
<comment type="caution">
    <text evidence="10">Lacks conserved residue(s) required for the propagation of feature annotation.</text>
</comment>
<feature type="transmembrane region" description="Helical" evidence="10">
    <location>
        <begin position="1072"/>
        <end position="1090"/>
    </location>
</feature>
<dbReference type="PANTHER" id="PTHR15495">
    <property type="entry name" value="NEGATIVE REGULATOR OF VESICLE FORMATION-RELATED"/>
    <property type="match status" value="1"/>
</dbReference>
<feature type="compositionally biased region" description="Polar residues" evidence="11">
    <location>
        <begin position="478"/>
        <end position="487"/>
    </location>
</feature>
<keyword evidence="8 10" id="KW-1133">Transmembrane helix</keyword>
<dbReference type="InterPro" id="IPR039529">
    <property type="entry name" value="PGAP1/BST1"/>
</dbReference>
<evidence type="ECO:0000256" key="7">
    <source>
        <dbReference type="ARBA" id="ARBA00022927"/>
    </source>
</evidence>
<gene>
    <name evidence="14" type="primary">BST1_6</name>
    <name evidence="15" type="synonym">BST1_2</name>
    <name evidence="15" type="ORF">PGT21_014926</name>
    <name evidence="14" type="ORF">PGTUg99_017791</name>
</gene>
<evidence type="ECO:0000256" key="6">
    <source>
        <dbReference type="ARBA" id="ARBA00022824"/>
    </source>
</evidence>
<accession>A0A5B0LM13</accession>
<evidence type="ECO:0000313" key="16">
    <source>
        <dbReference type="Proteomes" id="UP000324748"/>
    </source>
</evidence>
<dbReference type="Pfam" id="PF25140">
    <property type="entry name" value="PGAP1_TMD"/>
    <property type="match status" value="1"/>
</dbReference>
<keyword evidence="3 10" id="KW-0813">Transport</keyword>
<dbReference type="GO" id="GO:0050185">
    <property type="term" value="F:phosphatidylinositol deacylase activity"/>
    <property type="evidence" value="ECO:0007669"/>
    <property type="project" value="TreeGrafter"/>
</dbReference>
<dbReference type="EMBL" id="VSWC01000092">
    <property type="protein sequence ID" value="KAA1090828.1"/>
    <property type="molecule type" value="Genomic_DNA"/>
</dbReference>
<name>A0A5B0LM13_PUCGR</name>
<evidence type="ECO:0000313" key="17">
    <source>
        <dbReference type="Proteomes" id="UP000325313"/>
    </source>
</evidence>